<dbReference type="InterPro" id="IPR036388">
    <property type="entry name" value="WH-like_DNA-bd_sf"/>
</dbReference>
<dbReference type="Pfam" id="PF13384">
    <property type="entry name" value="HTH_23"/>
    <property type="match status" value="1"/>
</dbReference>
<evidence type="ECO:0000256" key="1">
    <source>
        <dbReference type="ARBA" id="ARBA00004123"/>
    </source>
</evidence>
<keyword evidence="3" id="KW-1185">Reference proteome</keyword>
<name>A0AAE1L554_PETCI</name>
<protein>
    <submittedName>
        <fullName evidence="2">Uncharacterized protein</fullName>
    </submittedName>
</protein>
<dbReference type="AlphaFoldDB" id="A0AAE1L554"/>
<proteinExistence type="predicted"/>
<comment type="caution">
    <text evidence="2">The sequence shown here is derived from an EMBL/GenBank/DDBJ whole genome shotgun (WGS) entry which is preliminary data.</text>
</comment>
<comment type="subcellular location">
    <subcellularLocation>
        <location evidence="1">Nucleus</location>
    </subcellularLocation>
</comment>
<dbReference type="InterPro" id="IPR009057">
    <property type="entry name" value="Homeodomain-like_sf"/>
</dbReference>
<dbReference type="EMBL" id="JAWQEG010000038">
    <property type="protein sequence ID" value="KAK3895507.1"/>
    <property type="molecule type" value="Genomic_DNA"/>
</dbReference>
<evidence type="ECO:0000313" key="3">
    <source>
        <dbReference type="Proteomes" id="UP001286313"/>
    </source>
</evidence>
<gene>
    <name evidence="2" type="ORF">Pcinc_000746</name>
</gene>
<sequence length="140" mass="15387">MESRQRGAVERGRIIGMCEAGYSISDIVRDLGLTRQTVQCWLTRWQESGRPRMTSAEDTARIRAAVERNPFTNSVSVREQLALNGLPGQPKVSRNVGDAVASFTHAYNASSFHRTTLPGLHPGLCETVCPTASELPHQLP</sequence>
<dbReference type="GO" id="GO:0005634">
    <property type="term" value="C:nucleus"/>
    <property type="evidence" value="ECO:0007669"/>
    <property type="project" value="UniProtKB-SubCell"/>
</dbReference>
<accession>A0AAE1L554</accession>
<reference evidence="2" key="1">
    <citation type="submission" date="2023-10" db="EMBL/GenBank/DDBJ databases">
        <title>Genome assemblies of two species of porcelain crab, Petrolisthes cinctipes and Petrolisthes manimaculis (Anomura: Porcellanidae).</title>
        <authorList>
            <person name="Angst P."/>
        </authorList>
    </citation>
    <scope>NUCLEOTIDE SEQUENCE</scope>
    <source>
        <strain evidence="2">PB745_01</strain>
        <tissue evidence="2">Gill</tissue>
    </source>
</reference>
<evidence type="ECO:0000313" key="2">
    <source>
        <dbReference type="EMBL" id="KAK3895507.1"/>
    </source>
</evidence>
<dbReference type="Gene3D" id="1.10.10.10">
    <property type="entry name" value="Winged helix-like DNA-binding domain superfamily/Winged helix DNA-binding domain"/>
    <property type="match status" value="1"/>
</dbReference>
<dbReference type="SUPFAM" id="SSF46689">
    <property type="entry name" value="Homeodomain-like"/>
    <property type="match status" value="1"/>
</dbReference>
<organism evidence="2 3">
    <name type="scientific">Petrolisthes cinctipes</name>
    <name type="common">Flat porcelain crab</name>
    <dbReference type="NCBI Taxonomy" id="88211"/>
    <lineage>
        <taxon>Eukaryota</taxon>
        <taxon>Metazoa</taxon>
        <taxon>Ecdysozoa</taxon>
        <taxon>Arthropoda</taxon>
        <taxon>Crustacea</taxon>
        <taxon>Multicrustacea</taxon>
        <taxon>Malacostraca</taxon>
        <taxon>Eumalacostraca</taxon>
        <taxon>Eucarida</taxon>
        <taxon>Decapoda</taxon>
        <taxon>Pleocyemata</taxon>
        <taxon>Anomura</taxon>
        <taxon>Galatheoidea</taxon>
        <taxon>Porcellanidae</taxon>
        <taxon>Petrolisthes</taxon>
    </lineage>
</organism>
<dbReference type="Proteomes" id="UP001286313">
    <property type="component" value="Unassembled WGS sequence"/>
</dbReference>